<sequence length="110" mass="11967">MLELTKTPRIDGFVVVSVAVPADRAEAVARAIEEAAEPNIPAEEFFADSTPGRVLAGARGLREMTQARLADAIGIHKSHISGMERGKRPIGKEMAKKLGQALDMNWRIFL</sequence>
<dbReference type="InterPro" id="IPR001387">
    <property type="entry name" value="Cro/C1-type_HTH"/>
</dbReference>
<feature type="domain" description="HTH cro/C1-type" evidence="1">
    <location>
        <begin position="55"/>
        <end position="109"/>
    </location>
</feature>
<proteinExistence type="predicted"/>
<dbReference type="EMBL" id="JH600068">
    <property type="protein sequence ID" value="EIG53619.1"/>
    <property type="molecule type" value="Genomic_DNA"/>
</dbReference>
<evidence type="ECO:0000313" key="2">
    <source>
        <dbReference type="EMBL" id="EIG53619.1"/>
    </source>
</evidence>
<reference evidence="2" key="1">
    <citation type="submission" date="2011-11" db="EMBL/GenBank/DDBJ databases">
        <title>Improved High-Quality Draft sequence of Desulfovibrio sp. U5L.</title>
        <authorList>
            <consortium name="US DOE Joint Genome Institute"/>
            <person name="Lucas S."/>
            <person name="Han J."/>
            <person name="Lapidus A."/>
            <person name="Cheng J.-F."/>
            <person name="Goodwin L."/>
            <person name="Pitluck S."/>
            <person name="Peters L."/>
            <person name="Ovchinnikova G."/>
            <person name="Held B."/>
            <person name="Detter J.C."/>
            <person name="Han C."/>
            <person name="Tapia R."/>
            <person name="Land M."/>
            <person name="Hauser L."/>
            <person name="Kyrpides N."/>
            <person name="Ivanova N."/>
            <person name="Pagani I."/>
            <person name="Gabster J."/>
            <person name="Walker C."/>
            <person name="Stolyar S."/>
            <person name="Stahl D."/>
            <person name="Arkin A."/>
            <person name="Dehal P."/>
            <person name="Hazen T."/>
            <person name="Woyke T."/>
        </authorList>
    </citation>
    <scope>NUCLEOTIDE SEQUENCE [LARGE SCALE GENOMIC DNA]</scope>
    <source>
        <strain evidence="2">U5L</strain>
    </source>
</reference>
<dbReference type="SUPFAM" id="SSF47413">
    <property type="entry name" value="lambda repressor-like DNA-binding domains"/>
    <property type="match status" value="1"/>
</dbReference>
<dbReference type="OrthoDB" id="9807711at2"/>
<dbReference type="HOGENOM" id="CLU_163847_0_0_7"/>
<dbReference type="AlphaFoldDB" id="I2Q1G3"/>
<evidence type="ECO:0000259" key="1">
    <source>
        <dbReference type="PROSITE" id="PS50943"/>
    </source>
</evidence>
<dbReference type="eggNOG" id="COG1396">
    <property type="taxonomic scope" value="Bacteria"/>
</dbReference>
<dbReference type="STRING" id="596152.DesU5LDRAFT_1945"/>
<protein>
    <submittedName>
        <fullName evidence="2">Plasmid maintenance system antidote protein</fullName>
    </submittedName>
</protein>
<dbReference type="Gene3D" id="1.10.260.40">
    <property type="entry name" value="lambda repressor-like DNA-binding domains"/>
    <property type="match status" value="1"/>
</dbReference>
<dbReference type="CDD" id="cd00093">
    <property type="entry name" value="HTH_XRE"/>
    <property type="match status" value="1"/>
</dbReference>
<organism evidence="2">
    <name type="scientific">Desulfovibrio sp. U5L</name>
    <dbReference type="NCBI Taxonomy" id="596152"/>
    <lineage>
        <taxon>Bacteria</taxon>
        <taxon>Pseudomonadati</taxon>
        <taxon>Thermodesulfobacteriota</taxon>
        <taxon>Desulfovibrionia</taxon>
        <taxon>Desulfovibrionales</taxon>
        <taxon>Desulfovibrionaceae</taxon>
        <taxon>Desulfovibrio</taxon>
    </lineage>
</organism>
<dbReference type="SMART" id="SM00530">
    <property type="entry name" value="HTH_XRE"/>
    <property type="match status" value="1"/>
</dbReference>
<dbReference type="InterPro" id="IPR010982">
    <property type="entry name" value="Lambda_DNA-bd_dom_sf"/>
</dbReference>
<dbReference type="PROSITE" id="PS50943">
    <property type="entry name" value="HTH_CROC1"/>
    <property type="match status" value="1"/>
</dbReference>
<gene>
    <name evidence="2" type="ORF">DesU5LDRAFT_1945</name>
</gene>
<accession>I2Q1G3</accession>
<name>I2Q1G3_9BACT</name>
<dbReference type="GO" id="GO:0003677">
    <property type="term" value="F:DNA binding"/>
    <property type="evidence" value="ECO:0007669"/>
    <property type="project" value="InterPro"/>
</dbReference>
<dbReference type="Pfam" id="PF01381">
    <property type="entry name" value="HTH_3"/>
    <property type="match status" value="1"/>
</dbReference>